<accession>A0A851URE4</accession>
<evidence type="ECO:0000256" key="1">
    <source>
        <dbReference type="ARBA" id="ARBA00022741"/>
    </source>
</evidence>
<dbReference type="OrthoDB" id="2067at2759"/>
<dbReference type="EMBL" id="WBNG01005057">
    <property type="protein sequence ID" value="NXD32377.1"/>
    <property type="molecule type" value="Genomic_DNA"/>
</dbReference>
<feature type="non-terminal residue" evidence="6">
    <location>
        <position position="1"/>
    </location>
</feature>
<name>A0A851URE4_9PASS</name>
<keyword evidence="7" id="KW-1185">Reference proteome</keyword>
<evidence type="ECO:0000313" key="7">
    <source>
        <dbReference type="Proteomes" id="UP000623542"/>
    </source>
</evidence>
<comment type="caution">
    <text evidence="6">The sequence shown here is derived from an EMBL/GenBank/DDBJ whole genome shotgun (WGS) entry which is preliminary data.</text>
</comment>
<protein>
    <submittedName>
        <fullName evidence="6">EFTU factor</fullName>
    </submittedName>
</protein>
<dbReference type="InterPro" id="IPR004160">
    <property type="entry name" value="Transl_elong_EFTu/EF1A_C"/>
</dbReference>
<dbReference type="FunFam" id="2.40.30.10:FF:000002">
    <property type="entry name" value="Elongation factor Tu"/>
    <property type="match status" value="1"/>
</dbReference>
<keyword evidence="1" id="KW-0547">Nucleotide-binding</keyword>
<keyword evidence="4" id="KW-0342">GTP-binding</keyword>
<dbReference type="Pfam" id="PF03143">
    <property type="entry name" value="GTP_EFTU_D3"/>
    <property type="match status" value="1"/>
</dbReference>
<dbReference type="SUPFAM" id="SSF50465">
    <property type="entry name" value="EF-Tu/eEF-1alpha/eIF2-gamma C-terminal domain"/>
    <property type="match status" value="1"/>
</dbReference>
<proteinExistence type="predicted"/>
<keyword evidence="2" id="KW-0251">Elongation factor</keyword>
<dbReference type="Gene3D" id="2.40.30.10">
    <property type="entry name" value="Translation factors"/>
    <property type="match status" value="1"/>
</dbReference>
<evidence type="ECO:0000259" key="5">
    <source>
        <dbReference type="Pfam" id="PF03143"/>
    </source>
</evidence>
<dbReference type="Proteomes" id="UP000623542">
    <property type="component" value="Unassembled WGS sequence"/>
</dbReference>
<dbReference type="InterPro" id="IPR009001">
    <property type="entry name" value="Transl_elong_EF1A/Init_IF2_C"/>
</dbReference>
<evidence type="ECO:0000256" key="2">
    <source>
        <dbReference type="ARBA" id="ARBA00022768"/>
    </source>
</evidence>
<gene>
    <name evidence="6" type="primary">Tuf1_1</name>
    <name evidence="6" type="ORF">ELAFOR_R15184</name>
</gene>
<reference evidence="6" key="1">
    <citation type="submission" date="2019-09" db="EMBL/GenBank/DDBJ databases">
        <title>Bird 10,000 Genomes (B10K) Project - Family phase.</title>
        <authorList>
            <person name="Zhang G."/>
        </authorList>
    </citation>
    <scope>NUCLEOTIDE SEQUENCE</scope>
    <source>
        <strain evidence="6">B10K-IZCAS-20218</strain>
        <tissue evidence="6">Blood</tissue>
    </source>
</reference>
<feature type="non-terminal residue" evidence="6">
    <location>
        <position position="67"/>
    </location>
</feature>
<evidence type="ECO:0000256" key="3">
    <source>
        <dbReference type="ARBA" id="ARBA00022917"/>
    </source>
</evidence>
<keyword evidence="3" id="KW-0648">Protein biosynthesis</keyword>
<dbReference type="AlphaFoldDB" id="A0A851URE4"/>
<feature type="domain" description="Translation elongation factor EFTu/EF1A C-terminal" evidence="5">
    <location>
        <begin position="1"/>
        <end position="66"/>
    </location>
</feature>
<evidence type="ECO:0000313" key="6">
    <source>
        <dbReference type="EMBL" id="NXD32377.1"/>
    </source>
</evidence>
<evidence type="ECO:0000256" key="4">
    <source>
        <dbReference type="ARBA" id="ARBA00023134"/>
    </source>
</evidence>
<sequence length="67" mass="7274">FIRTSDVTVAITFPEGTENPHEKMVMPGDNVEVVGDLVHEIALEKGSRFTLREGGKTVGTGVVTKIY</sequence>
<organism evidence="6 7">
    <name type="scientific">Elachura formosa</name>
    <name type="common">spotted wren-babbler</name>
    <dbReference type="NCBI Taxonomy" id="1463973"/>
    <lineage>
        <taxon>Eukaryota</taxon>
        <taxon>Metazoa</taxon>
        <taxon>Chordata</taxon>
        <taxon>Craniata</taxon>
        <taxon>Vertebrata</taxon>
        <taxon>Euteleostomi</taxon>
        <taxon>Archelosauria</taxon>
        <taxon>Archosauria</taxon>
        <taxon>Dinosauria</taxon>
        <taxon>Saurischia</taxon>
        <taxon>Theropoda</taxon>
        <taxon>Coelurosauria</taxon>
        <taxon>Aves</taxon>
        <taxon>Neognathae</taxon>
        <taxon>Neoaves</taxon>
        <taxon>Telluraves</taxon>
        <taxon>Australaves</taxon>
        <taxon>Passeriformes</taxon>
        <taxon>Elachuridae</taxon>
        <taxon>Elachura</taxon>
    </lineage>
</organism>
<dbReference type="GO" id="GO:0005525">
    <property type="term" value="F:GTP binding"/>
    <property type="evidence" value="ECO:0007669"/>
    <property type="project" value="UniProtKB-KW"/>
</dbReference>
<dbReference type="GO" id="GO:0003746">
    <property type="term" value="F:translation elongation factor activity"/>
    <property type="evidence" value="ECO:0007669"/>
    <property type="project" value="UniProtKB-KW"/>
</dbReference>